<dbReference type="GO" id="GO:0061630">
    <property type="term" value="F:ubiquitin protein ligase activity"/>
    <property type="evidence" value="ECO:0007669"/>
    <property type="project" value="UniProtKB-EC"/>
</dbReference>
<evidence type="ECO:0000256" key="7">
    <source>
        <dbReference type="ARBA" id="ARBA00022786"/>
    </source>
</evidence>
<comment type="catalytic activity">
    <reaction evidence="1">
        <text>S-ubiquitinyl-[E2 ubiquitin-conjugating enzyme]-L-cysteine + [acceptor protein]-L-lysine = [E2 ubiquitin-conjugating enzyme]-L-cysteine + N(6)-ubiquitinyl-[acceptor protein]-L-lysine.</text>
        <dbReference type="EC" id="2.3.2.27"/>
    </reaction>
</comment>
<feature type="region of interest" description="Disordered" evidence="10">
    <location>
        <begin position="47"/>
        <end position="66"/>
    </location>
</feature>
<evidence type="ECO:0000313" key="14">
    <source>
        <dbReference type="Proteomes" id="UP000593562"/>
    </source>
</evidence>
<gene>
    <name evidence="13" type="ORF">HS088_TW21G01752</name>
</gene>
<evidence type="ECO:0000256" key="1">
    <source>
        <dbReference type="ARBA" id="ARBA00000900"/>
    </source>
</evidence>
<dbReference type="InterPro" id="IPR013083">
    <property type="entry name" value="Znf_RING/FYVE/PHD"/>
</dbReference>
<dbReference type="SUPFAM" id="SSF57850">
    <property type="entry name" value="RING/U-box"/>
    <property type="match status" value="1"/>
</dbReference>
<feature type="transmembrane region" description="Helical" evidence="11">
    <location>
        <begin position="16"/>
        <end position="40"/>
    </location>
</feature>
<accession>A0A7J7C6K7</accession>
<keyword evidence="11" id="KW-1133">Transmembrane helix</keyword>
<dbReference type="EC" id="2.3.2.27" evidence="3"/>
<dbReference type="SMART" id="SM00184">
    <property type="entry name" value="RING"/>
    <property type="match status" value="1"/>
</dbReference>
<dbReference type="GO" id="GO:0016567">
    <property type="term" value="P:protein ubiquitination"/>
    <property type="evidence" value="ECO:0007669"/>
    <property type="project" value="UniProtKB-UniPathway"/>
</dbReference>
<dbReference type="EMBL" id="JAAARO010000021">
    <property type="protein sequence ID" value="KAF5729585.1"/>
    <property type="molecule type" value="Genomic_DNA"/>
</dbReference>
<keyword evidence="8" id="KW-0862">Zinc</keyword>
<keyword evidence="4" id="KW-0808">Transferase</keyword>
<feature type="domain" description="RING-type" evidence="12">
    <location>
        <begin position="92"/>
        <end position="134"/>
    </location>
</feature>
<keyword evidence="7" id="KW-0833">Ubl conjugation pathway</keyword>
<dbReference type="CDD" id="cd16461">
    <property type="entry name" value="RING-H2_EL5-like"/>
    <property type="match status" value="1"/>
</dbReference>
<reference evidence="13 14" key="1">
    <citation type="journal article" date="2020" name="Nat. Commun.">
        <title>Genome of Tripterygium wilfordii and identification of cytochrome P450 involved in triptolide biosynthesis.</title>
        <authorList>
            <person name="Tu L."/>
            <person name="Su P."/>
            <person name="Zhang Z."/>
            <person name="Gao L."/>
            <person name="Wang J."/>
            <person name="Hu T."/>
            <person name="Zhou J."/>
            <person name="Zhang Y."/>
            <person name="Zhao Y."/>
            <person name="Liu Y."/>
            <person name="Song Y."/>
            <person name="Tong Y."/>
            <person name="Lu Y."/>
            <person name="Yang J."/>
            <person name="Xu C."/>
            <person name="Jia M."/>
            <person name="Peters R.J."/>
            <person name="Huang L."/>
            <person name="Gao W."/>
        </authorList>
    </citation>
    <scope>NUCLEOTIDE SEQUENCE [LARGE SCALE GENOMIC DNA]</scope>
    <source>
        <strain evidence="14">cv. XIE 37</strain>
        <tissue evidence="13">Leaf</tissue>
    </source>
</reference>
<keyword evidence="6 9" id="KW-0863">Zinc-finger</keyword>
<dbReference type="PROSITE" id="PS50089">
    <property type="entry name" value="ZF_RING_2"/>
    <property type="match status" value="1"/>
</dbReference>
<dbReference type="Pfam" id="PF13639">
    <property type="entry name" value="zf-RING_2"/>
    <property type="match status" value="1"/>
</dbReference>
<dbReference type="InParanoid" id="A0A7J7C6K7"/>
<dbReference type="InterPro" id="IPR044600">
    <property type="entry name" value="ATL1/ATL16-like"/>
</dbReference>
<evidence type="ECO:0000256" key="3">
    <source>
        <dbReference type="ARBA" id="ARBA00012483"/>
    </source>
</evidence>
<evidence type="ECO:0000256" key="4">
    <source>
        <dbReference type="ARBA" id="ARBA00022679"/>
    </source>
</evidence>
<dbReference type="GO" id="GO:0008270">
    <property type="term" value="F:zinc ion binding"/>
    <property type="evidence" value="ECO:0007669"/>
    <property type="project" value="UniProtKB-KW"/>
</dbReference>
<protein>
    <recommendedName>
        <fullName evidence="3">RING-type E3 ubiquitin transferase</fullName>
        <ecNumber evidence="3">2.3.2.27</ecNumber>
    </recommendedName>
</protein>
<evidence type="ECO:0000256" key="8">
    <source>
        <dbReference type="ARBA" id="ARBA00022833"/>
    </source>
</evidence>
<sequence>MEEENNSSSTHSKLTLALIGFASVALVISLYHFLSAGWCFTRRNSPSSREPRPSMAPNIEANPNGTESTMAELIPAHKYHKGMGLMAHDGMCAVCLSEFEDGEELRTLPECLHSYHAECIDMWLASHSSCPMCRTDAVPFPLPHEPSFRHRELVVMNQNLVMLQSVVQSEFRTPSL</sequence>
<evidence type="ECO:0000256" key="9">
    <source>
        <dbReference type="PROSITE-ProRule" id="PRU00175"/>
    </source>
</evidence>
<dbReference type="UniPathway" id="UPA00143"/>
<keyword evidence="11" id="KW-0812">Transmembrane</keyword>
<feature type="compositionally biased region" description="Low complexity" evidence="10">
    <location>
        <begin position="47"/>
        <end position="57"/>
    </location>
</feature>
<evidence type="ECO:0000256" key="10">
    <source>
        <dbReference type="SAM" id="MobiDB-lite"/>
    </source>
</evidence>
<dbReference type="PANTHER" id="PTHR46913">
    <property type="entry name" value="RING-H2 FINGER PROTEIN ATL16"/>
    <property type="match status" value="1"/>
</dbReference>
<name>A0A7J7C6K7_TRIWF</name>
<dbReference type="Proteomes" id="UP000593562">
    <property type="component" value="Unassembled WGS sequence"/>
</dbReference>
<dbReference type="AlphaFoldDB" id="A0A7J7C6K7"/>
<evidence type="ECO:0000256" key="11">
    <source>
        <dbReference type="SAM" id="Phobius"/>
    </source>
</evidence>
<evidence type="ECO:0000256" key="2">
    <source>
        <dbReference type="ARBA" id="ARBA00004906"/>
    </source>
</evidence>
<evidence type="ECO:0000259" key="12">
    <source>
        <dbReference type="PROSITE" id="PS50089"/>
    </source>
</evidence>
<keyword evidence="11" id="KW-0472">Membrane</keyword>
<evidence type="ECO:0000256" key="5">
    <source>
        <dbReference type="ARBA" id="ARBA00022723"/>
    </source>
</evidence>
<evidence type="ECO:0000256" key="6">
    <source>
        <dbReference type="ARBA" id="ARBA00022771"/>
    </source>
</evidence>
<keyword evidence="14" id="KW-1185">Reference proteome</keyword>
<dbReference type="PANTHER" id="PTHR46913:SF22">
    <property type="entry name" value="RING-TYPE E3 UBIQUITIN TRANSFERASE"/>
    <property type="match status" value="1"/>
</dbReference>
<keyword evidence="5" id="KW-0479">Metal-binding</keyword>
<evidence type="ECO:0000313" key="13">
    <source>
        <dbReference type="EMBL" id="KAF5729585.1"/>
    </source>
</evidence>
<comment type="caution">
    <text evidence="13">The sequence shown here is derived from an EMBL/GenBank/DDBJ whole genome shotgun (WGS) entry which is preliminary data.</text>
</comment>
<dbReference type="InterPro" id="IPR001841">
    <property type="entry name" value="Znf_RING"/>
</dbReference>
<comment type="pathway">
    <text evidence="2">Protein modification; protein ubiquitination.</text>
</comment>
<proteinExistence type="predicted"/>
<dbReference type="Gene3D" id="3.30.40.10">
    <property type="entry name" value="Zinc/RING finger domain, C3HC4 (zinc finger)"/>
    <property type="match status" value="1"/>
</dbReference>
<organism evidence="13 14">
    <name type="scientific">Tripterygium wilfordii</name>
    <name type="common">Thunder God vine</name>
    <dbReference type="NCBI Taxonomy" id="458696"/>
    <lineage>
        <taxon>Eukaryota</taxon>
        <taxon>Viridiplantae</taxon>
        <taxon>Streptophyta</taxon>
        <taxon>Embryophyta</taxon>
        <taxon>Tracheophyta</taxon>
        <taxon>Spermatophyta</taxon>
        <taxon>Magnoliopsida</taxon>
        <taxon>eudicotyledons</taxon>
        <taxon>Gunneridae</taxon>
        <taxon>Pentapetalae</taxon>
        <taxon>rosids</taxon>
        <taxon>fabids</taxon>
        <taxon>Celastrales</taxon>
        <taxon>Celastraceae</taxon>
        <taxon>Tripterygium</taxon>
    </lineage>
</organism>